<dbReference type="Pfam" id="PF10557">
    <property type="entry name" value="Cullin_Nedd8"/>
    <property type="match status" value="1"/>
</dbReference>
<dbReference type="InterPro" id="IPR019559">
    <property type="entry name" value="Cullin_neddylation_domain"/>
</dbReference>
<name>A0A9N8V4W7_9GLOM</name>
<evidence type="ECO:0000259" key="9">
    <source>
        <dbReference type="PROSITE" id="PS50069"/>
    </source>
</evidence>
<dbReference type="InterPro" id="IPR016158">
    <property type="entry name" value="Cullin_homology"/>
</dbReference>
<keyword evidence="3" id="KW-1017">Isopeptide bond</keyword>
<dbReference type="InterPro" id="IPR001373">
    <property type="entry name" value="Cullin_N"/>
</dbReference>
<evidence type="ECO:0000313" key="10">
    <source>
        <dbReference type="EMBL" id="CAG8443676.1"/>
    </source>
</evidence>
<dbReference type="InterPro" id="IPR036390">
    <property type="entry name" value="WH_DNA-bd_sf"/>
</dbReference>
<dbReference type="SUPFAM" id="SSF75632">
    <property type="entry name" value="Cullin homology domain"/>
    <property type="match status" value="1"/>
</dbReference>
<evidence type="ECO:0000256" key="8">
    <source>
        <dbReference type="RuleBase" id="RU003829"/>
    </source>
</evidence>
<dbReference type="GO" id="GO:0006511">
    <property type="term" value="P:ubiquitin-dependent protein catabolic process"/>
    <property type="evidence" value="ECO:0007669"/>
    <property type="project" value="InterPro"/>
</dbReference>
<dbReference type="FunFam" id="3.30.230.130:FF:000003">
    <property type="entry name" value="Cullin 2"/>
    <property type="match status" value="1"/>
</dbReference>
<sequence>MSLRPKKINFDKLFTEFKSDLEKIYNFSGLDRVSGMNMFQSVYDMCTATPKPYTEKLFCAIAYFLEEYTMRKKRVSENGSILDHDDIVNAYAKEWSHYSLASDYSSRICDYLNKIMLKVKDTGGIPASEKRKTVGDGKYRRQTVQALAYLIWKERVVDSIKKFQDRLMYQIFEMIRRDRDGEDVVPDVVAEAIQSLGILNSLTDHPLRLYIEEFEIPYLKHTKLYYEREAADIISSATISQYMKKACQRLEQEAARNSKYCHISSHITMIKECEKQYVAVHQSRIHTEFEAMISNERYEDCSMAYNLLSRITSGVNPLLEIFEQYITQIGKDLISRMGTGILKDPREYVESLMSLHSKYMTVCQRVFSNDSAFIAAVDKAFRTIVNDPSTNPAAHSPEVLARYCDVLLKKNQKSGISEQDIEDKMNSMIILFKYIDDKDVYQKFYSRLLAKRLIYGSSVSNDAEENMISRLKTTCGVEYTSKLQRMFTDITVSADINSSFSDYLKQKTLNLGVDFSILVLTAGAWPLTQVSATDFQLPSELEKSVSYFESFYNDHHSGRKLTWLWHLSKADAKLGYLDKRYEFSVSLYQLGVLLLFNTIDMLTFKEICEHTRLNEQELKRVLKPLIDLAAFIISPTGSLNESTEIKLNMEFSNKRTKIKISSSLQSDSPQETDATRRAVDEDRKLYLQEIIDQAKSRFTPSVPMIKKCIEQLLDKQYLERSIENRDKYVYIA</sequence>
<dbReference type="Gene3D" id="3.30.230.130">
    <property type="entry name" value="Cullin, Chain C, Domain 2"/>
    <property type="match status" value="1"/>
</dbReference>
<dbReference type="Gene3D" id="1.20.1310.10">
    <property type="entry name" value="Cullin Repeats"/>
    <property type="match status" value="4"/>
</dbReference>
<dbReference type="SUPFAM" id="SSF46785">
    <property type="entry name" value="Winged helix' DNA-binding domain"/>
    <property type="match status" value="1"/>
</dbReference>
<keyword evidence="4" id="KW-0833">Ubl conjugation pathway</keyword>
<evidence type="ECO:0000256" key="2">
    <source>
        <dbReference type="ARBA" id="ARBA00006019"/>
    </source>
</evidence>
<comment type="pathway">
    <text evidence="1">Protein modification; protein ubiquitination.</text>
</comment>
<evidence type="ECO:0000256" key="6">
    <source>
        <dbReference type="ARBA" id="ARBA00040451"/>
    </source>
</evidence>
<keyword evidence="11" id="KW-1185">Reference proteome</keyword>
<dbReference type="FunFam" id="1.20.1310.10:FF:000014">
    <property type="entry name" value="Cullin 5"/>
    <property type="match status" value="1"/>
</dbReference>
<dbReference type="Pfam" id="PF00888">
    <property type="entry name" value="Cullin"/>
    <property type="match status" value="1"/>
</dbReference>
<dbReference type="InterPro" id="IPR045093">
    <property type="entry name" value="Cullin"/>
</dbReference>
<dbReference type="Pfam" id="PF26557">
    <property type="entry name" value="Cullin_AB"/>
    <property type="match status" value="1"/>
</dbReference>
<keyword evidence="5" id="KW-0832">Ubl conjugation</keyword>
<dbReference type="GO" id="GO:0031625">
    <property type="term" value="F:ubiquitin protein ligase binding"/>
    <property type="evidence" value="ECO:0007669"/>
    <property type="project" value="InterPro"/>
</dbReference>
<dbReference type="AlphaFoldDB" id="A0A9N8V4W7"/>
<dbReference type="InterPro" id="IPR036388">
    <property type="entry name" value="WH-like_DNA-bd_sf"/>
</dbReference>
<dbReference type="PANTHER" id="PTHR11932">
    <property type="entry name" value="CULLIN"/>
    <property type="match status" value="1"/>
</dbReference>
<dbReference type="Proteomes" id="UP000789831">
    <property type="component" value="Unassembled WGS sequence"/>
</dbReference>
<evidence type="ECO:0000256" key="1">
    <source>
        <dbReference type="ARBA" id="ARBA00004906"/>
    </source>
</evidence>
<dbReference type="InterPro" id="IPR016157">
    <property type="entry name" value="Cullin_CS"/>
</dbReference>
<dbReference type="FunFam" id="1.20.1310.10:FF:000012">
    <property type="entry name" value="Cullin 2"/>
    <property type="match status" value="1"/>
</dbReference>
<dbReference type="PROSITE" id="PS01256">
    <property type="entry name" value="CULLIN_1"/>
    <property type="match status" value="1"/>
</dbReference>
<accession>A0A9N8V4W7</accession>
<evidence type="ECO:0000256" key="4">
    <source>
        <dbReference type="ARBA" id="ARBA00022786"/>
    </source>
</evidence>
<comment type="similarity">
    <text evidence="2 7 8">Belongs to the cullin family.</text>
</comment>
<proteinExistence type="inferred from homology"/>
<dbReference type="PROSITE" id="PS50069">
    <property type="entry name" value="CULLIN_2"/>
    <property type="match status" value="1"/>
</dbReference>
<organism evidence="10 11">
    <name type="scientific">Ambispora gerdemannii</name>
    <dbReference type="NCBI Taxonomy" id="144530"/>
    <lineage>
        <taxon>Eukaryota</taxon>
        <taxon>Fungi</taxon>
        <taxon>Fungi incertae sedis</taxon>
        <taxon>Mucoromycota</taxon>
        <taxon>Glomeromycotina</taxon>
        <taxon>Glomeromycetes</taxon>
        <taxon>Archaeosporales</taxon>
        <taxon>Ambisporaceae</taxon>
        <taxon>Ambispora</taxon>
    </lineage>
</organism>
<gene>
    <name evidence="10" type="ORF">AGERDE_LOCUS1259</name>
</gene>
<dbReference type="SMART" id="SM00182">
    <property type="entry name" value="CULLIN"/>
    <property type="match status" value="1"/>
</dbReference>
<comment type="caution">
    <text evidence="10">The sequence shown here is derived from an EMBL/GenBank/DDBJ whole genome shotgun (WGS) entry which is preliminary data.</text>
</comment>
<evidence type="ECO:0000256" key="7">
    <source>
        <dbReference type="PROSITE-ProRule" id="PRU00330"/>
    </source>
</evidence>
<protein>
    <recommendedName>
        <fullName evidence="6">Cullin-5</fullName>
    </recommendedName>
</protein>
<dbReference type="Gene3D" id="1.10.10.10">
    <property type="entry name" value="Winged helix-like DNA-binding domain superfamily/Winged helix DNA-binding domain"/>
    <property type="match status" value="1"/>
</dbReference>
<evidence type="ECO:0000313" key="11">
    <source>
        <dbReference type="Proteomes" id="UP000789831"/>
    </source>
</evidence>
<dbReference type="InterPro" id="IPR059120">
    <property type="entry name" value="Cullin-like_AB"/>
</dbReference>
<reference evidence="10" key="1">
    <citation type="submission" date="2021-06" db="EMBL/GenBank/DDBJ databases">
        <authorList>
            <person name="Kallberg Y."/>
            <person name="Tangrot J."/>
            <person name="Rosling A."/>
        </authorList>
    </citation>
    <scope>NUCLEOTIDE SEQUENCE</scope>
    <source>
        <strain evidence="10">MT106</strain>
    </source>
</reference>
<dbReference type="GO" id="GO:0031461">
    <property type="term" value="C:cullin-RING ubiquitin ligase complex"/>
    <property type="evidence" value="ECO:0007669"/>
    <property type="project" value="InterPro"/>
</dbReference>
<dbReference type="InterPro" id="IPR036317">
    <property type="entry name" value="Cullin_homology_sf"/>
</dbReference>
<dbReference type="SUPFAM" id="SSF74788">
    <property type="entry name" value="Cullin repeat-like"/>
    <property type="match status" value="1"/>
</dbReference>
<evidence type="ECO:0000256" key="3">
    <source>
        <dbReference type="ARBA" id="ARBA00022499"/>
    </source>
</evidence>
<dbReference type="OrthoDB" id="27073at2759"/>
<dbReference type="InterPro" id="IPR016159">
    <property type="entry name" value="Cullin_repeat-like_dom_sf"/>
</dbReference>
<feature type="domain" description="Cullin family profile" evidence="9">
    <location>
        <begin position="395"/>
        <end position="626"/>
    </location>
</feature>
<evidence type="ECO:0000256" key="5">
    <source>
        <dbReference type="ARBA" id="ARBA00022843"/>
    </source>
</evidence>
<dbReference type="SMART" id="SM00884">
    <property type="entry name" value="Cullin_Nedd8"/>
    <property type="match status" value="1"/>
</dbReference>
<dbReference type="EMBL" id="CAJVPL010000082">
    <property type="protein sequence ID" value="CAG8443676.1"/>
    <property type="molecule type" value="Genomic_DNA"/>
</dbReference>